<evidence type="ECO:0000256" key="2">
    <source>
        <dbReference type="SAM" id="Phobius"/>
    </source>
</evidence>
<dbReference type="EMBL" id="JACHJG010000012">
    <property type="protein sequence ID" value="MBB4889110.1"/>
    <property type="molecule type" value="Genomic_DNA"/>
</dbReference>
<organism evidence="4 5">
    <name type="scientific">Streptomyces netropsis</name>
    <name type="common">Streptoverticillium netropsis</name>
    <dbReference type="NCBI Taxonomy" id="55404"/>
    <lineage>
        <taxon>Bacteria</taxon>
        <taxon>Bacillati</taxon>
        <taxon>Actinomycetota</taxon>
        <taxon>Actinomycetes</taxon>
        <taxon>Kitasatosporales</taxon>
        <taxon>Streptomycetaceae</taxon>
        <taxon>Streptomyces</taxon>
    </lineage>
</organism>
<dbReference type="InterPro" id="IPR001932">
    <property type="entry name" value="PPM-type_phosphatase-like_dom"/>
</dbReference>
<accession>A0A7W7LF89</accession>
<evidence type="ECO:0000256" key="1">
    <source>
        <dbReference type="ARBA" id="ARBA00022801"/>
    </source>
</evidence>
<protein>
    <recommendedName>
        <fullName evidence="3">PPM-type phosphatase domain-containing protein</fullName>
    </recommendedName>
</protein>
<reference evidence="4 5" key="1">
    <citation type="submission" date="2020-08" db="EMBL/GenBank/DDBJ databases">
        <title>Genomic Encyclopedia of Type Strains, Phase III (KMG-III): the genomes of soil and plant-associated and newly described type strains.</title>
        <authorList>
            <person name="Whitman W."/>
        </authorList>
    </citation>
    <scope>NUCLEOTIDE SEQUENCE [LARGE SCALE GENOMIC DNA]</scope>
    <source>
        <strain evidence="4 5">CECT 3265</strain>
    </source>
</reference>
<dbReference type="Gene3D" id="3.60.40.10">
    <property type="entry name" value="PPM-type phosphatase domain"/>
    <property type="match status" value="1"/>
</dbReference>
<keyword evidence="5" id="KW-1185">Reference proteome</keyword>
<feature type="transmembrane region" description="Helical" evidence="2">
    <location>
        <begin position="90"/>
        <end position="118"/>
    </location>
</feature>
<dbReference type="AlphaFoldDB" id="A0A7W7LF89"/>
<feature type="transmembrane region" description="Helical" evidence="2">
    <location>
        <begin position="130"/>
        <end position="150"/>
    </location>
</feature>
<evidence type="ECO:0000313" key="5">
    <source>
        <dbReference type="Proteomes" id="UP000556436"/>
    </source>
</evidence>
<sequence length="415" mass="44482">MADGAIARDVDDLDTQHAPWAEPGRAYPGGDGGRWQTEEVSFRPLTHVRHTWQPGHSPALVVIPLGLIVTICVVDILAPQHIHLGPLLVAAPAITVAFAGARLTALVGVLTVVAQLVIGAARGVIGTANIQAQVAALIVVSSLLVVFCLVRDRRERELYRVKSVAEVAQHVLLQPLPRRSGPLRIVCLYLPAEAEAEMGGDLYAAARTASGSTRLLIGDVRGKGLAAISHAALLLGAFRAAAHRQATLPRLAVHLDGAVRWDTTQWRTEGEPDDDESFATAILLDIPDGEPVVHLISCGHPPPLLIRRNRVSTLRPRASHLPIGLGGLGGLADPDDYEVETFDFEAGDLLLLYTDGVIEARDTDGAFFPLTERAAVWNAESPEEFLRELREDLTAHVRGHLGDDAAVVAIHRDAS</sequence>
<dbReference type="Pfam" id="PF07228">
    <property type="entry name" value="SpoIIE"/>
    <property type="match status" value="1"/>
</dbReference>
<evidence type="ECO:0000259" key="3">
    <source>
        <dbReference type="SMART" id="SM00331"/>
    </source>
</evidence>
<dbReference type="GO" id="GO:0016791">
    <property type="term" value="F:phosphatase activity"/>
    <property type="evidence" value="ECO:0007669"/>
    <property type="project" value="TreeGrafter"/>
</dbReference>
<keyword evidence="2" id="KW-0812">Transmembrane</keyword>
<keyword evidence="1" id="KW-0378">Hydrolase</keyword>
<dbReference type="Proteomes" id="UP000556436">
    <property type="component" value="Unassembled WGS sequence"/>
</dbReference>
<dbReference type="SMART" id="SM00331">
    <property type="entry name" value="PP2C_SIG"/>
    <property type="match status" value="1"/>
</dbReference>
<evidence type="ECO:0000313" key="4">
    <source>
        <dbReference type="EMBL" id="MBB4889110.1"/>
    </source>
</evidence>
<name>A0A7W7LF89_STRNE</name>
<feature type="domain" description="PPM-type phosphatase" evidence="3">
    <location>
        <begin position="183"/>
        <end position="412"/>
    </location>
</feature>
<dbReference type="InterPro" id="IPR036457">
    <property type="entry name" value="PPM-type-like_dom_sf"/>
</dbReference>
<keyword evidence="2" id="KW-0472">Membrane</keyword>
<dbReference type="InterPro" id="IPR052016">
    <property type="entry name" value="Bact_Sigma-Reg"/>
</dbReference>
<dbReference type="FunFam" id="3.60.40.10:FF:000058">
    <property type="entry name" value="Stage II sporulation protein E"/>
    <property type="match status" value="1"/>
</dbReference>
<proteinExistence type="predicted"/>
<gene>
    <name evidence="4" type="ORF">FHS38_005185</name>
</gene>
<feature type="transmembrane region" description="Helical" evidence="2">
    <location>
        <begin position="59"/>
        <end position="78"/>
    </location>
</feature>
<dbReference type="PANTHER" id="PTHR43156:SF2">
    <property type="entry name" value="STAGE II SPORULATION PROTEIN E"/>
    <property type="match status" value="1"/>
</dbReference>
<comment type="caution">
    <text evidence="4">The sequence shown here is derived from an EMBL/GenBank/DDBJ whole genome shotgun (WGS) entry which is preliminary data.</text>
</comment>
<keyword evidence="2" id="KW-1133">Transmembrane helix</keyword>
<dbReference type="PANTHER" id="PTHR43156">
    <property type="entry name" value="STAGE II SPORULATION PROTEIN E-RELATED"/>
    <property type="match status" value="1"/>
</dbReference>
<dbReference type="SUPFAM" id="SSF81606">
    <property type="entry name" value="PP2C-like"/>
    <property type="match status" value="1"/>
</dbReference>